<evidence type="ECO:0000256" key="1">
    <source>
        <dbReference type="SAM" id="MobiDB-lite"/>
    </source>
</evidence>
<protein>
    <submittedName>
        <fullName evidence="2">Uncharacterized protein</fullName>
    </submittedName>
</protein>
<reference evidence="3" key="1">
    <citation type="submission" date="2015-05" db="EMBL/GenBank/DDBJ databases">
        <authorList>
            <person name="Fogelqvist Johan"/>
        </authorList>
    </citation>
    <scope>NUCLEOTIDE SEQUENCE [LARGE SCALE GENOMIC DNA]</scope>
</reference>
<dbReference type="Proteomes" id="UP000044602">
    <property type="component" value="Unassembled WGS sequence"/>
</dbReference>
<name>A0A0G4MU19_VERLO</name>
<organism evidence="2 3">
    <name type="scientific">Verticillium longisporum</name>
    <name type="common">Verticillium dahliae var. longisporum</name>
    <dbReference type="NCBI Taxonomy" id="100787"/>
    <lineage>
        <taxon>Eukaryota</taxon>
        <taxon>Fungi</taxon>
        <taxon>Dikarya</taxon>
        <taxon>Ascomycota</taxon>
        <taxon>Pezizomycotina</taxon>
        <taxon>Sordariomycetes</taxon>
        <taxon>Hypocreomycetidae</taxon>
        <taxon>Glomerellales</taxon>
        <taxon>Plectosphaerellaceae</taxon>
        <taxon>Verticillium</taxon>
    </lineage>
</organism>
<keyword evidence="3" id="KW-1185">Reference proteome</keyword>
<feature type="non-terminal residue" evidence="2">
    <location>
        <position position="1"/>
    </location>
</feature>
<feature type="region of interest" description="Disordered" evidence="1">
    <location>
        <begin position="1"/>
        <end position="20"/>
    </location>
</feature>
<proteinExistence type="predicted"/>
<sequence length="20" mass="2408">PCARRPGHRQGRPRRHSKVR</sequence>
<dbReference type="EMBL" id="CVQH01024877">
    <property type="protein sequence ID" value="CRK37692.1"/>
    <property type="molecule type" value="Genomic_DNA"/>
</dbReference>
<accession>A0A0G4MU19</accession>
<evidence type="ECO:0000313" key="3">
    <source>
        <dbReference type="Proteomes" id="UP000044602"/>
    </source>
</evidence>
<dbReference type="AlphaFoldDB" id="A0A0G4MU19"/>
<evidence type="ECO:0000313" key="2">
    <source>
        <dbReference type="EMBL" id="CRK37692.1"/>
    </source>
</evidence>
<gene>
    <name evidence="2" type="ORF">BN1708_020340</name>
</gene>